<proteinExistence type="predicted"/>
<dbReference type="Proteomes" id="UP000292639">
    <property type="component" value="Unassembled WGS sequence"/>
</dbReference>
<name>A0A4V2KDJ6_9GAMM</name>
<sequence>MAQAAIRSAGRQAEAVVLRYCRCLPMGGKGLPLFSGRATGRLLGVAVGELAQVLLILMPKGLAWAV</sequence>
<comment type="caution">
    <text evidence="1">The sequence shown here is derived from an EMBL/GenBank/DDBJ whole genome shotgun (WGS) entry which is preliminary data.</text>
</comment>
<dbReference type="AlphaFoldDB" id="A0A4V2KDJ6"/>
<accession>A0A4V2KDJ6</accession>
<evidence type="ECO:0000313" key="2">
    <source>
        <dbReference type="Proteomes" id="UP000292639"/>
    </source>
</evidence>
<organism evidence="1 2">
    <name type="scientific">Stutzerimonas kirkiae</name>
    <dbReference type="NCBI Taxonomy" id="2211392"/>
    <lineage>
        <taxon>Bacteria</taxon>
        <taxon>Pseudomonadati</taxon>
        <taxon>Pseudomonadota</taxon>
        <taxon>Gammaproteobacteria</taxon>
        <taxon>Pseudomonadales</taxon>
        <taxon>Pseudomonadaceae</taxon>
        <taxon>Stutzerimonas</taxon>
    </lineage>
</organism>
<dbReference type="EMBL" id="QJUP01000001">
    <property type="protein sequence ID" value="TBU99979.1"/>
    <property type="molecule type" value="Genomic_DNA"/>
</dbReference>
<keyword evidence="2" id="KW-1185">Reference proteome</keyword>
<gene>
    <name evidence="1" type="ORF">DNJ96_01435</name>
</gene>
<protein>
    <submittedName>
        <fullName evidence="1">Uncharacterized protein</fullName>
    </submittedName>
</protein>
<reference evidence="1 2" key="1">
    <citation type="submission" date="2018-06" db="EMBL/GenBank/DDBJ databases">
        <title>Three novel Pseudomonas species isolated from symptomatic oak.</title>
        <authorList>
            <person name="Bueno-Gonzalez V."/>
            <person name="Brady C."/>
        </authorList>
    </citation>
    <scope>NUCLEOTIDE SEQUENCE [LARGE SCALE GENOMIC DNA]</scope>
    <source>
        <strain evidence="1 2">P17C</strain>
    </source>
</reference>
<evidence type="ECO:0000313" key="1">
    <source>
        <dbReference type="EMBL" id="TBU99979.1"/>
    </source>
</evidence>